<feature type="compositionally biased region" description="Basic and acidic residues" evidence="2">
    <location>
        <begin position="13"/>
        <end position="37"/>
    </location>
</feature>
<evidence type="ECO:0000256" key="1">
    <source>
        <dbReference type="ARBA" id="ARBA00022737"/>
    </source>
</evidence>
<gene>
    <name evidence="4" type="ORF">MVEN_00243700</name>
</gene>
<comment type="caution">
    <text evidence="4">The sequence shown here is derived from an EMBL/GenBank/DDBJ whole genome shotgun (WGS) entry which is preliminary data.</text>
</comment>
<keyword evidence="1" id="KW-0677">Repeat</keyword>
<feature type="region of interest" description="Disordered" evidence="2">
    <location>
        <begin position="1"/>
        <end position="64"/>
    </location>
</feature>
<dbReference type="EMBL" id="JACAZI010000002">
    <property type="protein sequence ID" value="KAF7369165.1"/>
    <property type="molecule type" value="Genomic_DNA"/>
</dbReference>
<dbReference type="InterPro" id="IPR056884">
    <property type="entry name" value="NPHP3-like_N"/>
</dbReference>
<proteinExistence type="predicted"/>
<feature type="region of interest" description="Disordered" evidence="2">
    <location>
        <begin position="83"/>
        <end position="113"/>
    </location>
</feature>
<keyword evidence="5" id="KW-1185">Reference proteome</keyword>
<evidence type="ECO:0000256" key="2">
    <source>
        <dbReference type="SAM" id="MobiDB-lite"/>
    </source>
</evidence>
<feature type="compositionally biased region" description="Polar residues" evidence="2">
    <location>
        <begin position="1"/>
        <end position="11"/>
    </location>
</feature>
<evidence type="ECO:0000313" key="5">
    <source>
        <dbReference type="Proteomes" id="UP000620124"/>
    </source>
</evidence>
<feature type="region of interest" description="Disordered" evidence="2">
    <location>
        <begin position="244"/>
        <end position="265"/>
    </location>
</feature>
<protein>
    <submittedName>
        <fullName evidence="4">AAA-16 domain-containing protein</fullName>
    </submittedName>
</protein>
<evidence type="ECO:0000313" key="4">
    <source>
        <dbReference type="EMBL" id="KAF7369165.1"/>
    </source>
</evidence>
<dbReference type="AlphaFoldDB" id="A0A8H6YY18"/>
<dbReference type="Pfam" id="PF24883">
    <property type="entry name" value="NPHP3_N"/>
    <property type="match status" value="1"/>
</dbReference>
<name>A0A8H6YY18_9AGAR</name>
<accession>A0A8H6YY18</accession>
<reference evidence="4" key="1">
    <citation type="submission" date="2020-05" db="EMBL/GenBank/DDBJ databases">
        <title>Mycena genomes resolve the evolution of fungal bioluminescence.</title>
        <authorList>
            <person name="Tsai I.J."/>
        </authorList>
    </citation>
    <scope>NUCLEOTIDE SEQUENCE</scope>
    <source>
        <strain evidence="4">CCC161011</strain>
    </source>
</reference>
<evidence type="ECO:0000259" key="3">
    <source>
        <dbReference type="Pfam" id="PF24883"/>
    </source>
</evidence>
<feature type="compositionally biased region" description="Low complexity" evidence="2">
    <location>
        <begin position="87"/>
        <end position="104"/>
    </location>
</feature>
<sequence length="421" mass="45109">MPVISSSSGSKGRTYDGVEELKHHRTPEHMEGQRSDPLESTQITDRNFLDRNGDGSQVEPATVSPNVPPSWWLKLLGRLHRKFGKQSPSTTASASPASAASPPALSNSKTSSFLLPLHSDPQIAVPHPLHRDESTFGDAAVGGSQVHLENRIIEYASAIDLPGSGEGHHSVPGPSNSHVAVKRPAFERESKTSINVNHYIYGGRGGPGGSGMRGRGGDGGIGEGPTMNYHMEAVANVNHIQRQGESGGELLSTKVPPRDTDQDARGSMGVVFKSTSKLPYSLVLRPPLALGNLPLRGPSAKNWRKNAASGLASSFNVVIPPAAMDISCSPTIAYQLCLAAPGFKQVTSQILEDDPSIANHSLSVQLQKLIVKPCRRSFPNPSLVIVIDGLDECEDKNVQAEILRSFSTHQEPLPLLLFHRQ</sequence>
<dbReference type="OrthoDB" id="5967843at2759"/>
<dbReference type="Proteomes" id="UP000620124">
    <property type="component" value="Unassembled WGS sequence"/>
</dbReference>
<organism evidence="4 5">
    <name type="scientific">Mycena venus</name>
    <dbReference type="NCBI Taxonomy" id="2733690"/>
    <lineage>
        <taxon>Eukaryota</taxon>
        <taxon>Fungi</taxon>
        <taxon>Dikarya</taxon>
        <taxon>Basidiomycota</taxon>
        <taxon>Agaricomycotina</taxon>
        <taxon>Agaricomycetes</taxon>
        <taxon>Agaricomycetidae</taxon>
        <taxon>Agaricales</taxon>
        <taxon>Marasmiineae</taxon>
        <taxon>Mycenaceae</taxon>
        <taxon>Mycena</taxon>
    </lineage>
</organism>
<feature type="domain" description="Nephrocystin 3-like N-terminal" evidence="3">
    <location>
        <begin position="330"/>
        <end position="416"/>
    </location>
</feature>